<comment type="subunit">
    <text evidence="15">F-type ATPases have 2 components, F(1) - the catalytic core - and F(0) - the membrane proton channel. F(1) has five subunits: alpha(3), beta(3), gamma(1), delta(1), epsilon(1). F(0) has three main subunits: a(1), b(2) and c(10-14). The alpha and beta chains form an alternating ring which encloses part of the gamma chain. F(1) is attached to F(0) by a central stalk formed by the gamma and epsilon chains, while a peripheral stalk is formed by the delta and b chains.</text>
</comment>
<evidence type="ECO:0000256" key="16">
    <source>
        <dbReference type="RuleBase" id="RU003848"/>
    </source>
</evidence>
<comment type="function">
    <text evidence="11 15">F(1)F(0) ATP synthase produces ATP from ADP in the presence of a proton or sodium gradient. F-type ATPases consist of two structural domains, F(1) containing the extramembraneous catalytic core and F(0) containing the membrane proton channel, linked together by a central stalk and a peripheral stalk. During catalysis, ATP synthesis in the catalytic domain of F(1) is coupled via a rotary mechanism of the central stalk subunits to proton translocation.</text>
</comment>
<evidence type="ECO:0000256" key="1">
    <source>
        <dbReference type="ARBA" id="ARBA00005513"/>
    </source>
</evidence>
<dbReference type="HAMAP" id="MF_01398">
    <property type="entry name" value="ATP_synth_b_bprime"/>
    <property type="match status" value="1"/>
</dbReference>
<keyword evidence="3 15" id="KW-1003">Cell membrane</keyword>
<evidence type="ECO:0000256" key="9">
    <source>
        <dbReference type="ARBA" id="ARBA00023136"/>
    </source>
</evidence>
<keyword evidence="10 15" id="KW-0066">ATP synthesis</keyword>
<evidence type="ECO:0000256" key="2">
    <source>
        <dbReference type="ARBA" id="ARBA00022448"/>
    </source>
</evidence>
<accession>A0A0C3RFJ9</accession>
<dbReference type="Proteomes" id="UP000031937">
    <property type="component" value="Unassembled WGS sequence"/>
</dbReference>
<evidence type="ECO:0000313" key="19">
    <source>
        <dbReference type="EMBL" id="KIO47296.1"/>
    </source>
</evidence>
<evidence type="ECO:0000313" key="21">
    <source>
        <dbReference type="Proteomes" id="UP000031980"/>
    </source>
</evidence>
<dbReference type="Pfam" id="PF00430">
    <property type="entry name" value="ATP-synt_B"/>
    <property type="match status" value="1"/>
</dbReference>
<dbReference type="GO" id="GO:0045259">
    <property type="term" value="C:proton-transporting ATP synthase complex"/>
    <property type="evidence" value="ECO:0007669"/>
    <property type="project" value="UniProtKB-KW"/>
</dbReference>
<dbReference type="PANTHER" id="PTHR33445">
    <property type="entry name" value="ATP SYNTHASE SUBUNIT B', CHLOROPLASTIC"/>
    <property type="match status" value="1"/>
</dbReference>
<feature type="transmembrane region" description="Helical" evidence="15">
    <location>
        <begin position="12"/>
        <end position="30"/>
    </location>
</feature>
<proteinExistence type="inferred from homology"/>
<dbReference type="GO" id="GO:0046961">
    <property type="term" value="F:proton-transporting ATPase activity, rotational mechanism"/>
    <property type="evidence" value="ECO:0007669"/>
    <property type="project" value="TreeGrafter"/>
</dbReference>
<keyword evidence="8 15" id="KW-0406">Ion transport</keyword>
<evidence type="ECO:0000256" key="14">
    <source>
        <dbReference type="ARBA" id="ARBA00037847"/>
    </source>
</evidence>
<dbReference type="GO" id="GO:0012505">
    <property type="term" value="C:endomembrane system"/>
    <property type="evidence" value="ECO:0007669"/>
    <property type="project" value="UniProtKB-SubCell"/>
</dbReference>
<comment type="similarity">
    <text evidence="1 15 16">Belongs to the ATPase B chain family.</text>
</comment>
<sequence length="165" mass="19179">MSLFTPEFGLAFWMLVVFLILLGILGKFAWPVIIKNMEERAAFIDKGVEFTREAQKDREQAKVDAQKLLAEAQKQQLEVLQQTERLKREKIEEARQEADKEARRVVEAAKLAVEQSKREAELQMRRQVGILSLQIAEKLVRRDLSTDKAQMEIIDKLLNELENKE</sequence>
<dbReference type="InterPro" id="IPR002146">
    <property type="entry name" value="ATP_synth_b/b'su_bac/chlpt"/>
</dbReference>
<reference evidence="18 21" key="1">
    <citation type="submission" date="2014-07" db="EMBL/GenBank/DDBJ databases">
        <title>Porphyromonadaceae bacterium OUH 308042 = ATCC BAA-2681 = DSM 28342 draft genome.</title>
        <authorList>
            <person name="Sydenham T.V."/>
            <person name="Hasman H."/>
            <person name="Justensen U.S."/>
        </authorList>
    </citation>
    <scope>NUCLEOTIDE SEQUENCE [LARGE SCALE GENOMIC DNA]</scope>
    <source>
        <strain evidence="18 21">OUH 308042</strain>
    </source>
</reference>
<evidence type="ECO:0000256" key="3">
    <source>
        <dbReference type="ARBA" id="ARBA00022475"/>
    </source>
</evidence>
<evidence type="ECO:0000256" key="4">
    <source>
        <dbReference type="ARBA" id="ARBA00022547"/>
    </source>
</evidence>
<comment type="subunit">
    <text evidence="13">F-type ATPases have 2 components, F(1) - the catalytic core - and F(0) - the membrane proton channel. F(1) has five subunits: alpha(3), beta(3), gamma(1), delta(1), epsilon(1). F(0) has four main subunits: a(1), b(2) and c(10-14). The alpha and beta chains form an alternating ring which encloses part of the gamma chain. F(1) is attached to F(0) by a central stalk formed by the gamma and epsilon chains, while a peripheral stalk is formed by the delta and b chains.</text>
</comment>
<keyword evidence="4 15" id="KW-0138">CF(0)</keyword>
<keyword evidence="7 15" id="KW-1133">Transmembrane helix</keyword>
<name>A0A0C3RFJ9_9PORP</name>
<dbReference type="RefSeq" id="WP_041502118.1">
    <property type="nucleotide sequence ID" value="NZ_JPIT01000007.1"/>
</dbReference>
<evidence type="ECO:0000256" key="15">
    <source>
        <dbReference type="HAMAP-Rule" id="MF_01398"/>
    </source>
</evidence>
<comment type="subcellular location">
    <subcellularLocation>
        <location evidence="15">Cell membrane</location>
        <topology evidence="15">Single-pass membrane protein</topology>
    </subcellularLocation>
    <subcellularLocation>
        <location evidence="14">Endomembrane system</location>
        <topology evidence="14">Single-pass membrane protein</topology>
    </subcellularLocation>
</comment>
<dbReference type="Proteomes" id="UP000031980">
    <property type="component" value="Unassembled WGS sequence"/>
</dbReference>
<evidence type="ECO:0000313" key="20">
    <source>
        <dbReference type="Proteomes" id="UP000031937"/>
    </source>
</evidence>
<keyword evidence="2 15" id="KW-0813">Transport</keyword>
<evidence type="ECO:0000256" key="12">
    <source>
        <dbReference type="ARBA" id="ARBA00025614"/>
    </source>
</evidence>
<dbReference type="OrthoDB" id="9795289at2"/>
<dbReference type="PANTHER" id="PTHR33445:SF1">
    <property type="entry name" value="ATP SYNTHASE SUBUNIT B"/>
    <property type="match status" value="1"/>
</dbReference>
<evidence type="ECO:0000313" key="18">
    <source>
        <dbReference type="EMBL" id="KIO44044.1"/>
    </source>
</evidence>
<protein>
    <recommendedName>
        <fullName evidence="15">ATP synthase subunit b</fullName>
    </recommendedName>
    <alternativeName>
        <fullName evidence="15">ATP synthase F(0) sector subunit b</fullName>
    </alternativeName>
    <alternativeName>
        <fullName evidence="15">ATPase subunit I</fullName>
    </alternativeName>
    <alternativeName>
        <fullName evidence="15">F-type ATPase subunit b</fullName>
        <shortName evidence="15">F-ATPase subunit b</shortName>
    </alternativeName>
</protein>
<evidence type="ECO:0000256" key="7">
    <source>
        <dbReference type="ARBA" id="ARBA00022989"/>
    </source>
</evidence>
<keyword evidence="6 15" id="KW-0375">Hydrogen ion transport</keyword>
<keyword evidence="9 15" id="KW-0472">Membrane</keyword>
<gene>
    <name evidence="15" type="primary">atpF</name>
    <name evidence="18" type="ORF">BA92_11715</name>
    <name evidence="19" type="ORF">IE90_01535</name>
</gene>
<evidence type="ECO:0000256" key="5">
    <source>
        <dbReference type="ARBA" id="ARBA00022692"/>
    </source>
</evidence>
<organism evidence="18 21">
    <name type="scientific">Sanguibacteroides justesenii</name>
    <dbReference type="NCBI Taxonomy" id="1547597"/>
    <lineage>
        <taxon>Bacteria</taxon>
        <taxon>Pseudomonadati</taxon>
        <taxon>Bacteroidota</taxon>
        <taxon>Bacteroidia</taxon>
        <taxon>Bacteroidales</taxon>
        <taxon>Porphyromonadaceae</taxon>
        <taxon>Sanguibacteroides</taxon>
    </lineage>
</organism>
<comment type="caution">
    <text evidence="18">The sequence shown here is derived from an EMBL/GenBank/DDBJ whole genome shotgun (WGS) entry which is preliminary data.</text>
</comment>
<dbReference type="InterPro" id="IPR005864">
    <property type="entry name" value="ATP_synth_F0_bsu_bac"/>
</dbReference>
<dbReference type="NCBIfam" id="TIGR01144">
    <property type="entry name" value="ATP_synt_b"/>
    <property type="match status" value="1"/>
</dbReference>
<reference evidence="19 20" key="2">
    <citation type="submission" date="2014-07" db="EMBL/GenBank/DDBJ databases">
        <title>Porphyromonadaceae bacterium OUH 334697 = ATCC BAA-2682 = DSM 28341 draft genome.</title>
        <authorList>
            <person name="Sydenham T.V."/>
            <person name="Hasman H."/>
            <person name="Justesen U.S."/>
        </authorList>
    </citation>
    <scope>NUCLEOTIDE SEQUENCE [LARGE SCALE GENOMIC DNA]</scope>
    <source>
        <strain evidence="19 20">OUH 334697</strain>
    </source>
</reference>
<evidence type="ECO:0000256" key="17">
    <source>
        <dbReference type="SAM" id="Coils"/>
    </source>
</evidence>
<keyword evidence="5 15" id="KW-0812">Transmembrane</keyword>
<dbReference type="InterPro" id="IPR050059">
    <property type="entry name" value="ATP_synthase_B_chain"/>
</dbReference>
<dbReference type="EMBL" id="JPIT01000007">
    <property type="protein sequence ID" value="KIO47296.1"/>
    <property type="molecule type" value="Genomic_DNA"/>
</dbReference>
<keyword evidence="17" id="KW-0175">Coiled coil</keyword>
<evidence type="ECO:0000256" key="11">
    <source>
        <dbReference type="ARBA" id="ARBA00025198"/>
    </source>
</evidence>
<dbReference type="CDD" id="cd06503">
    <property type="entry name" value="ATP-synt_Fo_b"/>
    <property type="match status" value="1"/>
</dbReference>
<dbReference type="GO" id="GO:0005886">
    <property type="term" value="C:plasma membrane"/>
    <property type="evidence" value="ECO:0007669"/>
    <property type="project" value="UniProtKB-SubCell"/>
</dbReference>
<evidence type="ECO:0000256" key="8">
    <source>
        <dbReference type="ARBA" id="ARBA00023065"/>
    </source>
</evidence>
<evidence type="ECO:0000256" key="13">
    <source>
        <dbReference type="ARBA" id="ARBA00026054"/>
    </source>
</evidence>
<dbReference type="GO" id="GO:0046933">
    <property type="term" value="F:proton-transporting ATP synthase activity, rotational mechanism"/>
    <property type="evidence" value="ECO:0007669"/>
    <property type="project" value="UniProtKB-UniRule"/>
</dbReference>
<dbReference type="AlphaFoldDB" id="A0A0C3RFJ9"/>
<evidence type="ECO:0000256" key="6">
    <source>
        <dbReference type="ARBA" id="ARBA00022781"/>
    </source>
</evidence>
<dbReference type="EMBL" id="JPIU01000040">
    <property type="protein sequence ID" value="KIO44044.1"/>
    <property type="molecule type" value="Genomic_DNA"/>
</dbReference>
<feature type="coiled-coil region" evidence="17">
    <location>
        <begin position="51"/>
        <end position="111"/>
    </location>
</feature>
<comment type="function">
    <text evidence="12">Component of the F(0) channel, it forms part of the peripheral stalk, linking F(1) to F(0). The b'-subunit is a diverged and duplicated form of b found in plants and photosynthetic bacteria.</text>
</comment>
<keyword evidence="21" id="KW-1185">Reference proteome</keyword>
<evidence type="ECO:0000256" key="10">
    <source>
        <dbReference type="ARBA" id="ARBA00023310"/>
    </source>
</evidence>